<protein>
    <submittedName>
        <fullName evidence="2">Uncharacterized protein</fullName>
    </submittedName>
</protein>
<evidence type="ECO:0000256" key="1">
    <source>
        <dbReference type="SAM" id="Phobius"/>
    </source>
</evidence>
<feature type="transmembrane region" description="Helical" evidence="1">
    <location>
        <begin position="49"/>
        <end position="71"/>
    </location>
</feature>
<sequence>MEIKRIFLDKWKTEKDSLFLLLLLCFSLLSLLLSSPSLPSPLTLSSLSLFFSPSPLFILLSSFSSVSLFLLSCSSHPAPLLLSFLLPSSLILLFFPSLPFPSFSPTPLFPSPQRHNVSA</sequence>
<keyword evidence="1" id="KW-0812">Transmembrane</keyword>
<keyword evidence="1" id="KW-1133">Transmembrane helix</keyword>
<keyword evidence="1" id="KW-0472">Membrane</keyword>
<dbReference type="EMBL" id="HBUF01248691">
    <property type="protein sequence ID" value="CAG6679328.1"/>
    <property type="molecule type" value="Transcribed_RNA"/>
</dbReference>
<feature type="transmembrane region" description="Helical" evidence="1">
    <location>
        <begin position="78"/>
        <end position="98"/>
    </location>
</feature>
<proteinExistence type="predicted"/>
<name>A0A8D8T0N3_9HEMI</name>
<evidence type="ECO:0000313" key="2">
    <source>
        <dbReference type="EMBL" id="CAG6679329.1"/>
    </source>
</evidence>
<dbReference type="AlphaFoldDB" id="A0A8D8T0N3"/>
<organism evidence="2">
    <name type="scientific">Cacopsylla melanoneura</name>
    <dbReference type="NCBI Taxonomy" id="428564"/>
    <lineage>
        <taxon>Eukaryota</taxon>
        <taxon>Metazoa</taxon>
        <taxon>Ecdysozoa</taxon>
        <taxon>Arthropoda</taxon>
        <taxon>Hexapoda</taxon>
        <taxon>Insecta</taxon>
        <taxon>Pterygota</taxon>
        <taxon>Neoptera</taxon>
        <taxon>Paraneoptera</taxon>
        <taxon>Hemiptera</taxon>
        <taxon>Sternorrhyncha</taxon>
        <taxon>Psylloidea</taxon>
        <taxon>Psyllidae</taxon>
        <taxon>Psyllinae</taxon>
        <taxon>Cacopsylla</taxon>
    </lineage>
</organism>
<reference evidence="2" key="1">
    <citation type="submission" date="2021-05" db="EMBL/GenBank/DDBJ databases">
        <authorList>
            <person name="Alioto T."/>
            <person name="Alioto T."/>
            <person name="Gomez Garrido J."/>
        </authorList>
    </citation>
    <scope>NUCLEOTIDE SEQUENCE</scope>
</reference>
<accession>A0A8D8T0N3</accession>
<dbReference type="EMBL" id="HBUF01248692">
    <property type="protein sequence ID" value="CAG6679329.1"/>
    <property type="molecule type" value="Transcribed_RNA"/>
</dbReference>